<protein>
    <recommendedName>
        <fullName evidence="13">C2H2-type domain-containing protein</fullName>
    </recommendedName>
</protein>
<dbReference type="Gene3D" id="3.30.160.60">
    <property type="entry name" value="Classic Zinc Finger"/>
    <property type="match status" value="4"/>
</dbReference>
<feature type="domain" description="C2H2-type" evidence="13">
    <location>
        <begin position="309"/>
        <end position="338"/>
    </location>
</feature>
<dbReference type="AlphaFoldDB" id="A0A6A6GLR9"/>
<feature type="region of interest" description="Disordered" evidence="12">
    <location>
        <begin position="468"/>
        <end position="507"/>
    </location>
</feature>
<feature type="domain" description="C2H2-type" evidence="13">
    <location>
        <begin position="400"/>
        <end position="430"/>
    </location>
</feature>
<comment type="subcellular location">
    <subcellularLocation>
        <location evidence="1">Nucleus</location>
    </subcellularLocation>
</comment>
<dbReference type="GO" id="GO:0003677">
    <property type="term" value="F:DNA binding"/>
    <property type="evidence" value="ECO:0007669"/>
    <property type="project" value="UniProtKB-KW"/>
</dbReference>
<dbReference type="SMART" id="SM00355">
    <property type="entry name" value="ZnF_C2H2"/>
    <property type="match status" value="4"/>
</dbReference>
<dbReference type="PANTHER" id="PTHR23235">
    <property type="entry name" value="KRUEPPEL-LIKE TRANSCRIPTION FACTOR"/>
    <property type="match status" value="1"/>
</dbReference>
<evidence type="ECO:0000256" key="5">
    <source>
        <dbReference type="ARBA" id="ARBA00022771"/>
    </source>
</evidence>
<evidence type="ECO:0000256" key="7">
    <source>
        <dbReference type="ARBA" id="ARBA00023015"/>
    </source>
</evidence>
<evidence type="ECO:0000313" key="14">
    <source>
        <dbReference type="EMBL" id="KAF2226676.1"/>
    </source>
</evidence>
<evidence type="ECO:0000256" key="10">
    <source>
        <dbReference type="ARBA" id="ARBA00023242"/>
    </source>
</evidence>
<dbReference type="EMBL" id="ML992502">
    <property type="protein sequence ID" value="KAF2226676.1"/>
    <property type="molecule type" value="Genomic_DNA"/>
</dbReference>
<gene>
    <name evidence="14" type="ORF">BDZ85DRAFT_256576</name>
</gene>
<dbReference type="PROSITE" id="PS50157">
    <property type="entry name" value="ZINC_FINGER_C2H2_2"/>
    <property type="match status" value="4"/>
</dbReference>
<keyword evidence="8" id="KW-0238">DNA-binding</keyword>
<keyword evidence="10" id="KW-0539">Nucleus</keyword>
<keyword evidence="6" id="KW-0862">Zinc</keyword>
<evidence type="ECO:0000256" key="8">
    <source>
        <dbReference type="ARBA" id="ARBA00023125"/>
    </source>
</evidence>
<feature type="domain" description="C2H2-type" evidence="13">
    <location>
        <begin position="369"/>
        <end position="396"/>
    </location>
</feature>
<evidence type="ECO:0000256" key="11">
    <source>
        <dbReference type="PROSITE-ProRule" id="PRU00042"/>
    </source>
</evidence>
<dbReference type="InterPro" id="IPR013087">
    <property type="entry name" value="Znf_C2H2_type"/>
</dbReference>
<keyword evidence="3" id="KW-0479">Metal-binding</keyword>
<dbReference type="InterPro" id="IPR036236">
    <property type="entry name" value="Znf_C2H2_sf"/>
</dbReference>
<dbReference type="PROSITE" id="PS00028">
    <property type="entry name" value="ZINC_FINGER_C2H2_1"/>
    <property type="match status" value="4"/>
</dbReference>
<proteinExistence type="inferred from homology"/>
<keyword evidence="7" id="KW-0805">Transcription regulation</keyword>
<comment type="similarity">
    <text evidence="2">Belongs to the krueppel C2H2-type zinc-finger protein family.</text>
</comment>
<evidence type="ECO:0000256" key="12">
    <source>
        <dbReference type="SAM" id="MobiDB-lite"/>
    </source>
</evidence>
<sequence>MGVITHQPHVGLFQRRHSAWAHGNLPAHLPLDIAHANLNHNGFASQNHNLHNNIHYTDNSLHYHTNSTMGGAILDTSSIQKPVSHPSLLPSVTKRFSLPSSNSTRSTMDTQSDLNAYLHASILSMARPVVKSEEQSPIMPQHSFHSMGQSPMMPQHSFHSMGQSPLMPHQSFQSMEQSPTIPQQPFQSMEQSPIMPQLPYQSMEQSPIMPQQPYLGLDDRYPMVQHVYSTPHSDQSAWSSPPPTCNESDGFFNTGIDVFMRVVQNQQEREMDSDTFRNTRINNHRDYRAGMQDEPTATTRTKNGKEKKHICNFYRCKMRFTQKTHMEIHQRKHSGEKPFHCKYPPCFASFSQLGNLKTHERRHTGEKPYSCPLCKRRFAQRGNVTAHLRIHQEPSEKNKFQCKLGACNKKFSQLGNLKSHQNKFHVAEIQRLQNVTAGTVPKSEGDDELINYMKELYKNCNKGIKGRGKARSIARSSESPAIKSDTPSSPAVPPENYYQPEVNPYGFGGDYNYYTTAA</sequence>
<accession>A0A6A6GLR9</accession>
<organism evidence="14 15">
    <name type="scientific">Elsinoe ampelina</name>
    <dbReference type="NCBI Taxonomy" id="302913"/>
    <lineage>
        <taxon>Eukaryota</taxon>
        <taxon>Fungi</taxon>
        <taxon>Dikarya</taxon>
        <taxon>Ascomycota</taxon>
        <taxon>Pezizomycotina</taxon>
        <taxon>Dothideomycetes</taxon>
        <taxon>Dothideomycetidae</taxon>
        <taxon>Myriangiales</taxon>
        <taxon>Elsinoaceae</taxon>
        <taxon>Elsinoe</taxon>
    </lineage>
</organism>
<evidence type="ECO:0000256" key="6">
    <source>
        <dbReference type="ARBA" id="ARBA00022833"/>
    </source>
</evidence>
<reference evidence="15" key="1">
    <citation type="journal article" date="2020" name="Stud. Mycol.">
        <title>101 Dothideomycetes genomes: A test case for predicting lifestyles and emergence of pathogens.</title>
        <authorList>
            <person name="Haridas S."/>
            <person name="Albert R."/>
            <person name="Binder M."/>
            <person name="Bloem J."/>
            <person name="LaButti K."/>
            <person name="Salamov A."/>
            <person name="Andreopoulos B."/>
            <person name="Baker S."/>
            <person name="Barry K."/>
            <person name="Bills G."/>
            <person name="Bluhm B."/>
            <person name="Cannon C."/>
            <person name="Castanera R."/>
            <person name="Culley D."/>
            <person name="Daum C."/>
            <person name="Ezra D."/>
            <person name="Gonzalez J."/>
            <person name="Henrissat B."/>
            <person name="Kuo A."/>
            <person name="Liang C."/>
            <person name="Lipzen A."/>
            <person name="Lutzoni F."/>
            <person name="Magnuson J."/>
            <person name="Mondo S."/>
            <person name="Nolan M."/>
            <person name="Ohm R."/>
            <person name="Pangilinan J."/>
            <person name="Park H.-J."/>
            <person name="Ramirez L."/>
            <person name="Alfaro M."/>
            <person name="Sun H."/>
            <person name="Tritt A."/>
            <person name="Yoshinaga Y."/>
            <person name="Zwiers L.-H."/>
            <person name="Turgeon B."/>
            <person name="Goodwin S."/>
            <person name="Spatafora J."/>
            <person name="Crous P."/>
            <person name="Grigoriev I."/>
        </authorList>
    </citation>
    <scope>NUCLEOTIDE SEQUENCE [LARGE SCALE GENOMIC DNA]</scope>
    <source>
        <strain evidence="15">CECT 20119</strain>
    </source>
</reference>
<dbReference type="GO" id="GO:0008270">
    <property type="term" value="F:zinc ion binding"/>
    <property type="evidence" value="ECO:0007669"/>
    <property type="project" value="UniProtKB-KW"/>
</dbReference>
<name>A0A6A6GLR9_9PEZI</name>
<dbReference type="SUPFAM" id="SSF57667">
    <property type="entry name" value="beta-beta-alpha zinc fingers"/>
    <property type="match status" value="3"/>
</dbReference>
<dbReference type="Proteomes" id="UP000799538">
    <property type="component" value="Unassembled WGS sequence"/>
</dbReference>
<evidence type="ECO:0000259" key="13">
    <source>
        <dbReference type="PROSITE" id="PS50157"/>
    </source>
</evidence>
<dbReference type="OrthoDB" id="427030at2759"/>
<evidence type="ECO:0000256" key="3">
    <source>
        <dbReference type="ARBA" id="ARBA00022723"/>
    </source>
</evidence>
<feature type="compositionally biased region" description="Polar residues" evidence="12">
    <location>
        <begin position="474"/>
        <end position="489"/>
    </location>
</feature>
<evidence type="ECO:0000256" key="2">
    <source>
        <dbReference type="ARBA" id="ARBA00006991"/>
    </source>
</evidence>
<dbReference type="FunFam" id="3.30.160.60:FF:002343">
    <property type="entry name" value="Zinc finger protein 33A"/>
    <property type="match status" value="1"/>
</dbReference>
<evidence type="ECO:0000256" key="1">
    <source>
        <dbReference type="ARBA" id="ARBA00004123"/>
    </source>
</evidence>
<evidence type="ECO:0000313" key="15">
    <source>
        <dbReference type="Proteomes" id="UP000799538"/>
    </source>
</evidence>
<keyword evidence="15" id="KW-1185">Reference proteome</keyword>
<evidence type="ECO:0000256" key="4">
    <source>
        <dbReference type="ARBA" id="ARBA00022737"/>
    </source>
</evidence>
<keyword evidence="5 11" id="KW-0863">Zinc-finger</keyword>
<dbReference type="GO" id="GO:0005634">
    <property type="term" value="C:nucleus"/>
    <property type="evidence" value="ECO:0007669"/>
    <property type="project" value="UniProtKB-SubCell"/>
</dbReference>
<feature type="domain" description="C2H2-type" evidence="13">
    <location>
        <begin position="339"/>
        <end position="368"/>
    </location>
</feature>
<keyword evidence="9" id="KW-0804">Transcription</keyword>
<dbReference type="FunFam" id="3.30.160.60:FF:001480">
    <property type="entry name" value="Si:cabz01071911.3"/>
    <property type="match status" value="1"/>
</dbReference>
<keyword evidence="4" id="KW-0677">Repeat</keyword>
<evidence type="ECO:0000256" key="9">
    <source>
        <dbReference type="ARBA" id="ARBA00023163"/>
    </source>
</evidence>
<dbReference type="Pfam" id="PF00096">
    <property type="entry name" value="zf-C2H2"/>
    <property type="match status" value="2"/>
</dbReference>